<accession>A0ABU5VRW1</accession>
<dbReference type="RefSeq" id="WP_323575265.1">
    <property type="nucleotide sequence ID" value="NZ_JAYGJQ010000001.1"/>
</dbReference>
<keyword evidence="2" id="KW-0378">Hydrolase</keyword>
<dbReference type="CDD" id="cd07385">
    <property type="entry name" value="MPP_YkuE_C"/>
    <property type="match status" value="1"/>
</dbReference>
<evidence type="ECO:0000256" key="3">
    <source>
        <dbReference type="SAM" id="Phobius"/>
    </source>
</evidence>
<sequence>MIKDIMIRLILVLSFFFAYTCFKAIQINPLHQYTMILISFVFFASMVSSIFINRSRPEVFKTPWFMILSWVGSTFMGFWGTYIMIAIPIDIVAVGYAFFNHGVSFLTSNAHFGIFLLALCMTVFGFISVVRGPKIVKVNIPIPDLHPSLEYIRIAQISDLHIGPTIQSRYVRRVVEKTNELDPDIIVITGDLVDAHTESIKQHLQPLSDLKSRHGVFYVTGNHEYYWGMKTLFSELRNVGLTILENENKIIEINGSKILLAGIPDPMAGQLGESFRPDLKKARFTQIKTDFNILLAHRPDPYSLAEEQGFHLQFSGHTHAGQFFPFSLLIPLAHKFYRGLNRHGEMWLYVNPGTGYWGPANRFGIASEITLATLTKTS</sequence>
<dbReference type="InterPro" id="IPR051158">
    <property type="entry name" value="Metallophosphoesterase_sf"/>
</dbReference>
<evidence type="ECO:0000256" key="1">
    <source>
        <dbReference type="ARBA" id="ARBA00022723"/>
    </source>
</evidence>
<evidence type="ECO:0000313" key="6">
    <source>
        <dbReference type="Proteomes" id="UP001302274"/>
    </source>
</evidence>
<dbReference type="EMBL" id="JAYGJQ010000001">
    <property type="protein sequence ID" value="MEA9355647.1"/>
    <property type="molecule type" value="Genomic_DNA"/>
</dbReference>
<keyword evidence="3" id="KW-0812">Transmembrane</keyword>
<keyword evidence="6" id="KW-1185">Reference proteome</keyword>
<gene>
    <name evidence="5" type="ORF">SHI21_05530</name>
</gene>
<feature type="transmembrane region" description="Helical" evidence="3">
    <location>
        <begin position="65"/>
        <end position="98"/>
    </location>
</feature>
<protein>
    <submittedName>
        <fullName evidence="5">Metallophosphoesterase</fullName>
    </submittedName>
</protein>
<dbReference type="Proteomes" id="UP001302274">
    <property type="component" value="Unassembled WGS sequence"/>
</dbReference>
<feature type="transmembrane region" description="Helical" evidence="3">
    <location>
        <begin position="33"/>
        <end position="53"/>
    </location>
</feature>
<evidence type="ECO:0000313" key="5">
    <source>
        <dbReference type="EMBL" id="MEA9355647.1"/>
    </source>
</evidence>
<dbReference type="Pfam" id="PF00149">
    <property type="entry name" value="Metallophos"/>
    <property type="match status" value="1"/>
</dbReference>
<dbReference type="Gene3D" id="3.60.21.10">
    <property type="match status" value="1"/>
</dbReference>
<feature type="domain" description="Calcineurin-like phosphoesterase" evidence="4">
    <location>
        <begin position="152"/>
        <end position="320"/>
    </location>
</feature>
<dbReference type="PANTHER" id="PTHR31302">
    <property type="entry name" value="TRANSMEMBRANE PROTEIN WITH METALLOPHOSPHOESTERASE DOMAIN-RELATED"/>
    <property type="match status" value="1"/>
</dbReference>
<keyword evidence="1" id="KW-0479">Metal-binding</keyword>
<dbReference type="PANTHER" id="PTHR31302:SF31">
    <property type="entry name" value="PHOSPHODIESTERASE YAEI"/>
    <property type="match status" value="1"/>
</dbReference>
<comment type="caution">
    <text evidence="5">The sequence shown here is derived from an EMBL/GenBank/DDBJ whole genome shotgun (WGS) entry which is preliminary data.</text>
</comment>
<reference evidence="5 6" key="1">
    <citation type="submission" date="2023-11" db="EMBL/GenBank/DDBJ databases">
        <title>A Novel Polar Bacteriovorax (B. antarcticus) Isolated from the Biocrust in Antarctica.</title>
        <authorList>
            <person name="Mun W."/>
            <person name="Choi S.Y."/>
            <person name="Mitchell R.J."/>
        </authorList>
    </citation>
    <scope>NUCLEOTIDE SEQUENCE [LARGE SCALE GENOMIC DNA]</scope>
    <source>
        <strain evidence="5 6">PP10</strain>
    </source>
</reference>
<dbReference type="SUPFAM" id="SSF56300">
    <property type="entry name" value="Metallo-dependent phosphatases"/>
    <property type="match status" value="1"/>
</dbReference>
<proteinExistence type="predicted"/>
<keyword evidence="3" id="KW-1133">Transmembrane helix</keyword>
<evidence type="ECO:0000259" key="4">
    <source>
        <dbReference type="Pfam" id="PF00149"/>
    </source>
</evidence>
<organism evidence="5 6">
    <name type="scientific">Bacteriovorax antarcticus</name>
    <dbReference type="NCBI Taxonomy" id="3088717"/>
    <lineage>
        <taxon>Bacteria</taxon>
        <taxon>Pseudomonadati</taxon>
        <taxon>Bdellovibrionota</taxon>
        <taxon>Bacteriovoracia</taxon>
        <taxon>Bacteriovoracales</taxon>
        <taxon>Bacteriovoracaceae</taxon>
        <taxon>Bacteriovorax</taxon>
    </lineage>
</organism>
<keyword evidence="3" id="KW-0472">Membrane</keyword>
<feature type="transmembrane region" description="Helical" evidence="3">
    <location>
        <begin position="110"/>
        <end position="130"/>
    </location>
</feature>
<dbReference type="InterPro" id="IPR029052">
    <property type="entry name" value="Metallo-depent_PP-like"/>
</dbReference>
<dbReference type="InterPro" id="IPR004843">
    <property type="entry name" value="Calcineurin-like_PHP"/>
</dbReference>
<name>A0ABU5VRW1_9BACT</name>
<evidence type="ECO:0000256" key="2">
    <source>
        <dbReference type="ARBA" id="ARBA00022801"/>
    </source>
</evidence>